<organism evidence="4 5">
    <name type="scientific">Clostridium beijerinckii</name>
    <name type="common">Clostridium MP</name>
    <dbReference type="NCBI Taxonomy" id="1520"/>
    <lineage>
        <taxon>Bacteria</taxon>
        <taxon>Bacillati</taxon>
        <taxon>Bacillota</taxon>
        <taxon>Clostridia</taxon>
        <taxon>Eubacteriales</taxon>
        <taxon>Clostridiaceae</taxon>
        <taxon>Clostridium</taxon>
    </lineage>
</organism>
<name>A0AAE5H321_CLOBE</name>
<comment type="caution">
    <text evidence="4">The sequence shown here is derived from an EMBL/GenBank/DDBJ whole genome shotgun (WGS) entry which is preliminary data.</text>
</comment>
<feature type="DNA-binding region" description="H-T-H motif" evidence="2">
    <location>
        <begin position="32"/>
        <end position="51"/>
    </location>
</feature>
<dbReference type="PANTHER" id="PTHR43479:SF11">
    <property type="entry name" value="ACREF_ENVCD OPERON REPRESSOR-RELATED"/>
    <property type="match status" value="1"/>
</dbReference>
<evidence type="ECO:0000313" key="4">
    <source>
        <dbReference type="EMBL" id="NSB13075.1"/>
    </source>
</evidence>
<dbReference type="AlphaFoldDB" id="A0AAE5H321"/>
<dbReference type="Pfam" id="PF00440">
    <property type="entry name" value="TetR_N"/>
    <property type="match status" value="1"/>
</dbReference>
<accession>A0AAE5H321</accession>
<dbReference type="InterPro" id="IPR050624">
    <property type="entry name" value="HTH-type_Tx_Regulator"/>
</dbReference>
<feature type="domain" description="HTH tetR-type" evidence="3">
    <location>
        <begin position="9"/>
        <end position="69"/>
    </location>
</feature>
<evidence type="ECO:0000313" key="5">
    <source>
        <dbReference type="Proteomes" id="UP000822184"/>
    </source>
</evidence>
<dbReference type="PRINTS" id="PR00455">
    <property type="entry name" value="HTHTETR"/>
</dbReference>
<dbReference type="Gene3D" id="1.10.357.10">
    <property type="entry name" value="Tetracycline Repressor, domain 2"/>
    <property type="match status" value="1"/>
</dbReference>
<dbReference type="RefSeq" id="WP_077855155.1">
    <property type="nucleotide sequence ID" value="NZ_JABTDW010000001.1"/>
</dbReference>
<dbReference type="PROSITE" id="PS50977">
    <property type="entry name" value="HTH_TETR_2"/>
    <property type="match status" value="1"/>
</dbReference>
<dbReference type="PANTHER" id="PTHR43479">
    <property type="entry name" value="ACREF/ENVCD OPERON REPRESSOR-RELATED"/>
    <property type="match status" value="1"/>
</dbReference>
<proteinExistence type="predicted"/>
<dbReference type="GO" id="GO:0003677">
    <property type="term" value="F:DNA binding"/>
    <property type="evidence" value="ECO:0007669"/>
    <property type="project" value="UniProtKB-UniRule"/>
</dbReference>
<keyword evidence="1 2" id="KW-0238">DNA-binding</keyword>
<dbReference type="SUPFAM" id="SSF46689">
    <property type="entry name" value="Homeodomain-like"/>
    <property type="match status" value="1"/>
</dbReference>
<evidence type="ECO:0000259" key="3">
    <source>
        <dbReference type="PROSITE" id="PS50977"/>
    </source>
</evidence>
<dbReference type="InterPro" id="IPR009057">
    <property type="entry name" value="Homeodomain-like_sf"/>
</dbReference>
<evidence type="ECO:0000256" key="1">
    <source>
        <dbReference type="ARBA" id="ARBA00023125"/>
    </source>
</evidence>
<gene>
    <name evidence="4" type="ORF">BCD95_001334</name>
</gene>
<evidence type="ECO:0000256" key="2">
    <source>
        <dbReference type="PROSITE-ProRule" id="PRU00335"/>
    </source>
</evidence>
<reference evidence="4" key="1">
    <citation type="submission" date="2020-06" db="EMBL/GenBank/DDBJ databases">
        <title>Genomic insights into acetone-butanol-ethanol (ABE) fermentation by sequencing solventogenic clostridia strains.</title>
        <authorList>
            <person name="Brown S."/>
        </authorList>
    </citation>
    <scope>NUCLEOTIDE SEQUENCE</scope>
    <source>
        <strain evidence="4">DJ123</strain>
    </source>
</reference>
<dbReference type="InterPro" id="IPR001647">
    <property type="entry name" value="HTH_TetR"/>
</dbReference>
<protein>
    <submittedName>
        <fullName evidence="4">AcrR family transcriptional regulator</fullName>
    </submittedName>
</protein>
<dbReference type="EMBL" id="JABTDW010000001">
    <property type="protein sequence ID" value="NSB13075.1"/>
    <property type="molecule type" value="Genomic_DNA"/>
</dbReference>
<sequence>MARITKEPSVRRNEILNIAMELFYEKGYDRTSITDIANKMKVAQGLCYRYFKSKEEIFQYALEESADRSIEKLMRILSDNNKNVLEKLKETSLLGILRSDEDSYNKFYHKNENSKIHDELLLKICEKLIPILLKEVEKWNKTEKNINITESMVYFCLYGQLGILKLNSLTHEEKLKEIELLINKIIGI</sequence>
<dbReference type="Proteomes" id="UP000822184">
    <property type="component" value="Unassembled WGS sequence"/>
</dbReference>